<sequence>MTPYDFSVITGLRIGGKPIPYNAGVHRSEDDLLKALGSRPPVIRGSVSCSWLFENFHNVVCNTDRDRECHTRAFILYLFGCTMFGTLDCKVNLNSLPALEDVDRIGEYDWGGAAYAALCTHMNSVSRGKAHRLGGLWKVWEIWSYEYFSLLAPSLKVDDSMAFPRSLRWWGGSEFEMCPKHRMVDLKNFREAINNLTIEMVNWNPWGEIEPTLPPEIRHAKELSRRRILFEGPSGQFWFLGERLSMQTLGSPQPMVPLPPPMSMRLTASFSAEELEGCFKGFPAERFIDHSGNYDDFCASFLMPPFRNSVPLVDQDVRSQGETSKEGLQILPGDIQIPNRPSWNVYLPNEDGILEQVEVPRAYRPHLEEAYQLISGLKHLVLVLKTEAQFQAQANRKLQAKEGYLYEQIADLKAQLRDRELVSSRMLDLHSIALLHIPVPLQVNLRDQPNSGRLWQTTGVRFGTNSVARWIKAEQHCEQDAARNGMVSTTMGNKKARV</sequence>
<dbReference type="PANTHER" id="PTHR46033">
    <property type="entry name" value="PROTEIN MAIN-LIKE 2"/>
    <property type="match status" value="1"/>
</dbReference>
<accession>A0A438HKA6</accession>
<evidence type="ECO:0000259" key="1">
    <source>
        <dbReference type="Pfam" id="PF10536"/>
    </source>
</evidence>
<protein>
    <submittedName>
        <fullName evidence="2">Protein MAIN-like 1</fullName>
    </submittedName>
</protein>
<evidence type="ECO:0000313" key="2">
    <source>
        <dbReference type="EMBL" id="RVW84876.1"/>
    </source>
</evidence>
<dbReference type="AlphaFoldDB" id="A0A438HKA6"/>
<organism evidence="2 3">
    <name type="scientific">Vitis vinifera</name>
    <name type="common">Grape</name>
    <dbReference type="NCBI Taxonomy" id="29760"/>
    <lineage>
        <taxon>Eukaryota</taxon>
        <taxon>Viridiplantae</taxon>
        <taxon>Streptophyta</taxon>
        <taxon>Embryophyta</taxon>
        <taxon>Tracheophyta</taxon>
        <taxon>Spermatophyta</taxon>
        <taxon>Magnoliopsida</taxon>
        <taxon>eudicotyledons</taxon>
        <taxon>Gunneridae</taxon>
        <taxon>Pentapetalae</taxon>
        <taxon>rosids</taxon>
        <taxon>Vitales</taxon>
        <taxon>Vitaceae</taxon>
        <taxon>Viteae</taxon>
        <taxon>Vitis</taxon>
    </lineage>
</organism>
<dbReference type="Pfam" id="PF10536">
    <property type="entry name" value="PMD"/>
    <property type="match status" value="1"/>
</dbReference>
<reference evidence="2 3" key="1">
    <citation type="journal article" date="2018" name="PLoS Genet.">
        <title>Population sequencing reveals clonal diversity and ancestral inbreeding in the grapevine cultivar Chardonnay.</title>
        <authorList>
            <person name="Roach M.J."/>
            <person name="Johnson D.L."/>
            <person name="Bohlmann J."/>
            <person name="van Vuuren H.J."/>
            <person name="Jones S.J."/>
            <person name="Pretorius I.S."/>
            <person name="Schmidt S.A."/>
            <person name="Borneman A.R."/>
        </authorList>
    </citation>
    <scope>NUCLEOTIDE SEQUENCE [LARGE SCALE GENOMIC DNA]</scope>
    <source>
        <strain evidence="3">cv. Chardonnay</strain>
        <tissue evidence="2">Leaf</tissue>
    </source>
</reference>
<feature type="domain" description="Aminotransferase-like plant mobile" evidence="1">
    <location>
        <begin position="5"/>
        <end position="247"/>
    </location>
</feature>
<dbReference type="Proteomes" id="UP000288805">
    <property type="component" value="Unassembled WGS sequence"/>
</dbReference>
<dbReference type="PANTHER" id="PTHR46033:SF8">
    <property type="entry name" value="PROTEIN MAINTENANCE OF MERISTEMS-LIKE"/>
    <property type="match status" value="1"/>
</dbReference>
<name>A0A438HKA6_VITVI</name>
<evidence type="ECO:0000313" key="3">
    <source>
        <dbReference type="Proteomes" id="UP000288805"/>
    </source>
</evidence>
<gene>
    <name evidence="2" type="primary">MAIL1_0</name>
    <name evidence="2" type="ORF">CK203_062039</name>
</gene>
<dbReference type="InterPro" id="IPR019557">
    <property type="entry name" value="AminoTfrase-like_pln_mobile"/>
</dbReference>
<proteinExistence type="predicted"/>
<dbReference type="InterPro" id="IPR044824">
    <property type="entry name" value="MAIN-like"/>
</dbReference>
<dbReference type="EMBL" id="QGNW01000210">
    <property type="protein sequence ID" value="RVW84876.1"/>
    <property type="molecule type" value="Genomic_DNA"/>
</dbReference>
<comment type="caution">
    <text evidence="2">The sequence shown here is derived from an EMBL/GenBank/DDBJ whole genome shotgun (WGS) entry which is preliminary data.</text>
</comment>
<dbReference type="GO" id="GO:0010073">
    <property type="term" value="P:meristem maintenance"/>
    <property type="evidence" value="ECO:0007669"/>
    <property type="project" value="InterPro"/>
</dbReference>